<accession>A0A8H5HUM2</accession>
<evidence type="ECO:0000256" key="6">
    <source>
        <dbReference type="ARBA" id="ARBA00023128"/>
    </source>
</evidence>
<dbReference type="InterPro" id="IPR019564">
    <property type="entry name" value="Sam37/metaxin_N"/>
</dbReference>
<dbReference type="InterPro" id="IPR033468">
    <property type="entry name" value="Metaxin_GST"/>
</dbReference>
<keyword evidence="6" id="KW-0496">Mitochondrion</keyword>
<comment type="subcellular location">
    <subcellularLocation>
        <location evidence="1">Mitochondrion outer membrane</location>
    </subcellularLocation>
</comment>
<dbReference type="SUPFAM" id="SSF47616">
    <property type="entry name" value="GST C-terminal domain-like"/>
    <property type="match status" value="1"/>
</dbReference>
<evidence type="ECO:0000256" key="5">
    <source>
        <dbReference type="ARBA" id="ARBA00022927"/>
    </source>
</evidence>
<evidence type="ECO:0000259" key="8">
    <source>
        <dbReference type="Pfam" id="PF10568"/>
    </source>
</evidence>
<sequence length="325" mass="36832">MTFEVYVWPAQWGLPSMDATCLSLIIYLQIAFPSQFTLVETINPDLSPSGQLPFIRHETETVASFSSILSYLRDSVGTSSIHASKTGDAAWLAHAESNLGNLVLHMFFSLHANWAELVHPSIVYRFPIPQRYYAPLRLQESYKSRLEAAGLWSLPGIEQEREKKKSFLKDPRAPEEEIKPKDRFLQVFEREKVLDKARTTLDLYARLLGSYNFFNGDRPSLLDAVVAAHILLLLRPPFPDPLLQDLVNNSYPSLCAHANRTYDQTLSTPLPARTQSVSSSLQSLIPPDWRGEQGDVWVTRLRFAFAGLTLGGMFTYMTARSRLLR</sequence>
<dbReference type="PANTHER" id="PTHR12289">
    <property type="entry name" value="METAXIN RELATED"/>
    <property type="match status" value="1"/>
</dbReference>
<dbReference type="EMBL" id="JAACJN010000019">
    <property type="protein sequence ID" value="KAF5389807.1"/>
    <property type="molecule type" value="Genomic_DNA"/>
</dbReference>
<name>A0A8H5HUM2_9AGAR</name>
<feature type="domain" description="Metaxin glutathione S-transferase" evidence="9">
    <location>
        <begin position="199"/>
        <end position="260"/>
    </location>
</feature>
<dbReference type="InterPro" id="IPR050931">
    <property type="entry name" value="Mito_Protein_Transport_Metaxin"/>
</dbReference>
<dbReference type="Pfam" id="PF17171">
    <property type="entry name" value="GST_C_6"/>
    <property type="match status" value="1"/>
</dbReference>
<evidence type="ECO:0000256" key="3">
    <source>
        <dbReference type="ARBA" id="ARBA00022448"/>
    </source>
</evidence>
<dbReference type="GO" id="GO:0007005">
    <property type="term" value="P:mitochondrion organization"/>
    <property type="evidence" value="ECO:0007669"/>
    <property type="project" value="TreeGrafter"/>
</dbReference>
<dbReference type="Proteomes" id="UP000518752">
    <property type="component" value="Unassembled WGS sequence"/>
</dbReference>
<evidence type="ECO:0000256" key="1">
    <source>
        <dbReference type="ARBA" id="ARBA00004294"/>
    </source>
</evidence>
<evidence type="ECO:0000256" key="2">
    <source>
        <dbReference type="ARBA" id="ARBA00009170"/>
    </source>
</evidence>
<feature type="domain" description="Mitochondrial outer membrane transport complex Sam37/metaxin N-terminal" evidence="8">
    <location>
        <begin position="21"/>
        <end position="139"/>
    </location>
</feature>
<gene>
    <name evidence="10" type="ORF">D9757_003701</name>
</gene>
<evidence type="ECO:0008006" key="12">
    <source>
        <dbReference type="Google" id="ProtNLM"/>
    </source>
</evidence>
<organism evidence="10 11">
    <name type="scientific">Collybiopsis confluens</name>
    <dbReference type="NCBI Taxonomy" id="2823264"/>
    <lineage>
        <taxon>Eukaryota</taxon>
        <taxon>Fungi</taxon>
        <taxon>Dikarya</taxon>
        <taxon>Basidiomycota</taxon>
        <taxon>Agaricomycotina</taxon>
        <taxon>Agaricomycetes</taxon>
        <taxon>Agaricomycetidae</taxon>
        <taxon>Agaricales</taxon>
        <taxon>Marasmiineae</taxon>
        <taxon>Omphalotaceae</taxon>
        <taxon>Collybiopsis</taxon>
    </lineage>
</organism>
<dbReference type="InterPro" id="IPR036282">
    <property type="entry name" value="Glutathione-S-Trfase_C_sf"/>
</dbReference>
<dbReference type="Pfam" id="PF10568">
    <property type="entry name" value="Tom37"/>
    <property type="match status" value="1"/>
</dbReference>
<keyword evidence="4" id="KW-1000">Mitochondrion outer membrane</keyword>
<keyword evidence="11" id="KW-1185">Reference proteome</keyword>
<keyword evidence="5" id="KW-0653">Protein transport</keyword>
<dbReference type="AlphaFoldDB" id="A0A8H5HUM2"/>
<keyword evidence="3" id="KW-0813">Transport</keyword>
<comment type="caution">
    <text evidence="10">The sequence shown here is derived from an EMBL/GenBank/DDBJ whole genome shotgun (WGS) entry which is preliminary data.</text>
</comment>
<dbReference type="CDD" id="cd03078">
    <property type="entry name" value="GST_N_Metaxin1_like"/>
    <property type="match status" value="1"/>
</dbReference>
<evidence type="ECO:0000313" key="10">
    <source>
        <dbReference type="EMBL" id="KAF5389807.1"/>
    </source>
</evidence>
<dbReference type="GO" id="GO:0001401">
    <property type="term" value="C:SAM complex"/>
    <property type="evidence" value="ECO:0007669"/>
    <property type="project" value="InterPro"/>
</dbReference>
<proteinExistence type="inferred from homology"/>
<evidence type="ECO:0000313" key="11">
    <source>
        <dbReference type="Proteomes" id="UP000518752"/>
    </source>
</evidence>
<evidence type="ECO:0000259" key="9">
    <source>
        <dbReference type="Pfam" id="PF17171"/>
    </source>
</evidence>
<comment type="similarity">
    <text evidence="2">Belongs to the metaxin family.</text>
</comment>
<reference evidence="10 11" key="1">
    <citation type="journal article" date="2020" name="ISME J.">
        <title>Uncovering the hidden diversity of litter-decomposition mechanisms in mushroom-forming fungi.</title>
        <authorList>
            <person name="Floudas D."/>
            <person name="Bentzer J."/>
            <person name="Ahren D."/>
            <person name="Johansson T."/>
            <person name="Persson P."/>
            <person name="Tunlid A."/>
        </authorList>
    </citation>
    <scope>NUCLEOTIDE SEQUENCE [LARGE SCALE GENOMIC DNA]</scope>
    <source>
        <strain evidence="10 11">CBS 406.79</strain>
    </source>
</reference>
<dbReference type="PANTHER" id="PTHR12289:SF41">
    <property type="entry name" value="FAILED AXON CONNECTIONS-RELATED"/>
    <property type="match status" value="1"/>
</dbReference>
<protein>
    <recommendedName>
        <fullName evidence="12">Mitochondrial outer membrane transport complex Sam37/metaxin N-terminal domain-containing protein</fullName>
    </recommendedName>
</protein>
<keyword evidence="7" id="KW-0472">Membrane</keyword>
<evidence type="ECO:0000256" key="7">
    <source>
        <dbReference type="ARBA" id="ARBA00023136"/>
    </source>
</evidence>
<dbReference type="GO" id="GO:0015031">
    <property type="term" value="P:protein transport"/>
    <property type="evidence" value="ECO:0007669"/>
    <property type="project" value="UniProtKB-KW"/>
</dbReference>
<dbReference type="OrthoDB" id="5835136at2759"/>
<evidence type="ECO:0000256" key="4">
    <source>
        <dbReference type="ARBA" id="ARBA00022787"/>
    </source>
</evidence>